<evidence type="ECO:0000313" key="2">
    <source>
        <dbReference type="Proteomes" id="UP000032749"/>
    </source>
</evidence>
<keyword evidence="2" id="KW-1185">Reference proteome</keyword>
<sequence length="145" mass="16916">MSSTMLPPNVSSTDHVILFDGVCKLCNAWSNFIIQHDRQGVFKLCSVQSEEGQKILKHFGLSTEVYDSMLYVEGDQFYLQSDAFFKVAAQLRFPWKAVCIFRVIPKPIRNWLYDRIALNRYRLFGKYDYCSLPTADHEARYLSEK</sequence>
<dbReference type="PANTHER" id="PTHR33639:SF2">
    <property type="entry name" value="DUF393 DOMAIN-CONTAINING PROTEIN"/>
    <property type="match status" value="1"/>
</dbReference>
<dbReference type="GO" id="GO:0015035">
    <property type="term" value="F:protein-disulfide reductase activity"/>
    <property type="evidence" value="ECO:0007669"/>
    <property type="project" value="InterPro"/>
</dbReference>
<proteinExistence type="predicted"/>
<dbReference type="InterPro" id="IPR007263">
    <property type="entry name" value="DCC1-like"/>
</dbReference>
<dbReference type="Pfam" id="PF04134">
    <property type="entry name" value="DCC1-like"/>
    <property type="match status" value="1"/>
</dbReference>
<dbReference type="KEGG" id="oai:OLEAN_C07850"/>
<dbReference type="STRING" id="698738.OLEAN_C07850"/>
<dbReference type="HOGENOM" id="CLU_092206_1_0_6"/>
<dbReference type="AlphaFoldDB" id="R4YKE2"/>
<reference evidence="1 2" key="1">
    <citation type="journal article" date="2013" name="Nat. Commun.">
        <title>Genome sequence and functional genomic analysis of the oil-degrading bacterium Oleispira antarctica.</title>
        <authorList>
            <person name="Kube M."/>
            <person name="Chernikova T.N."/>
            <person name="Al-Ramahi Y."/>
            <person name="Beloqui A."/>
            <person name="Lopez-Cortez N."/>
            <person name="Guazzaroni M.E."/>
            <person name="Heipieper H.J."/>
            <person name="Klages S."/>
            <person name="Kotsyurbenko O.R."/>
            <person name="Langer I."/>
            <person name="Nechitaylo T.Y."/>
            <person name="Lunsdorf H."/>
            <person name="Fernandez M."/>
            <person name="Juarez S."/>
            <person name="Ciordia S."/>
            <person name="Singer A."/>
            <person name="Kagan O."/>
            <person name="Egorova O."/>
            <person name="Petit P.A."/>
            <person name="Stogios P."/>
            <person name="Kim Y."/>
            <person name="Tchigvintsev A."/>
            <person name="Flick R."/>
            <person name="Denaro R."/>
            <person name="Genovese M."/>
            <person name="Albar J.P."/>
            <person name="Reva O.N."/>
            <person name="Martinez-Gomariz M."/>
            <person name="Tran H."/>
            <person name="Ferrer M."/>
            <person name="Savchenko A."/>
            <person name="Yakunin A.F."/>
            <person name="Yakimov M.M."/>
            <person name="Golyshina O.V."/>
            <person name="Reinhardt R."/>
            <person name="Golyshin P.N."/>
        </authorList>
    </citation>
    <scope>NUCLEOTIDE SEQUENCE [LARGE SCALE GENOMIC DNA]</scope>
</reference>
<dbReference type="PATRIC" id="fig|698738.3.peg.816"/>
<dbReference type="InterPro" id="IPR052927">
    <property type="entry name" value="DCC_oxidoreductase"/>
</dbReference>
<gene>
    <name evidence="1" type="ORF">OLEAN_C07850</name>
</gene>
<accession>R4YKE2</accession>
<protein>
    <submittedName>
        <fullName evidence="1">Probable thiol-disulphide oxidoreductase DCC</fullName>
    </submittedName>
</protein>
<dbReference type="OrthoDB" id="5294764at2"/>
<evidence type="ECO:0000313" key="1">
    <source>
        <dbReference type="EMBL" id="CCK74961.1"/>
    </source>
</evidence>
<organism evidence="1 2">
    <name type="scientific">Oleispira antarctica RB-8</name>
    <dbReference type="NCBI Taxonomy" id="698738"/>
    <lineage>
        <taxon>Bacteria</taxon>
        <taxon>Pseudomonadati</taxon>
        <taxon>Pseudomonadota</taxon>
        <taxon>Gammaproteobacteria</taxon>
        <taxon>Oceanospirillales</taxon>
        <taxon>Oceanospirillaceae</taxon>
        <taxon>Oleispira</taxon>
    </lineage>
</organism>
<dbReference type="EMBL" id="FO203512">
    <property type="protein sequence ID" value="CCK74961.1"/>
    <property type="molecule type" value="Genomic_DNA"/>
</dbReference>
<name>R4YKE2_OLEAN</name>
<dbReference type="PANTHER" id="PTHR33639">
    <property type="entry name" value="THIOL-DISULFIDE OXIDOREDUCTASE DCC"/>
    <property type="match status" value="1"/>
</dbReference>
<dbReference type="Proteomes" id="UP000032749">
    <property type="component" value="Chromosome"/>
</dbReference>